<dbReference type="PROSITE" id="PS51293">
    <property type="entry name" value="SANT"/>
    <property type="match status" value="1"/>
</dbReference>
<evidence type="ECO:0000256" key="1">
    <source>
        <dbReference type="SAM" id="Coils"/>
    </source>
</evidence>
<dbReference type="EMBL" id="JANCYU010000003">
    <property type="protein sequence ID" value="KAK4522342.1"/>
    <property type="molecule type" value="Genomic_DNA"/>
</dbReference>
<feature type="region of interest" description="Disordered" evidence="2">
    <location>
        <begin position="271"/>
        <end position="298"/>
    </location>
</feature>
<feature type="region of interest" description="Disordered" evidence="2">
    <location>
        <begin position="1"/>
        <end position="69"/>
    </location>
</feature>
<feature type="compositionally biased region" description="Basic and acidic residues" evidence="2">
    <location>
        <begin position="642"/>
        <end position="664"/>
    </location>
</feature>
<accession>A0AAV9I779</accession>
<dbReference type="Pfam" id="PF00249">
    <property type="entry name" value="Myb_DNA-binding"/>
    <property type="match status" value="2"/>
</dbReference>
<feature type="compositionally biased region" description="Polar residues" evidence="2">
    <location>
        <begin position="17"/>
        <end position="40"/>
    </location>
</feature>
<dbReference type="InterPro" id="IPR001005">
    <property type="entry name" value="SANT/Myb"/>
</dbReference>
<dbReference type="AlphaFoldDB" id="A0AAV9I779"/>
<evidence type="ECO:0000313" key="6">
    <source>
        <dbReference type="EMBL" id="KAK4522342.1"/>
    </source>
</evidence>
<evidence type="ECO:0000259" key="3">
    <source>
        <dbReference type="PROSITE" id="PS50090"/>
    </source>
</evidence>
<dbReference type="Gene3D" id="1.10.10.60">
    <property type="entry name" value="Homeodomain-like"/>
    <property type="match status" value="2"/>
</dbReference>
<evidence type="ECO:0000256" key="2">
    <source>
        <dbReference type="SAM" id="MobiDB-lite"/>
    </source>
</evidence>
<sequence>MEDTFVEQGSSEHEETCTQGQLAGNNTDRSGDSSNSSKPHISNDKANESMLFTRNVASSQDKEDKSDTSYSLFKKERYVGNKKFRSSEDLRKKAENINVRIRLLQSQLAAKEAALESRKEYLAQREQLAANSVPVSWEAKKTFKVEPREPLPVTINRIQTENSLRVSESHKILDCSIGSESLTNIYKQLQDGSLEIAQGGDVQPHVESYIQREKESQLEKIRTLREQYFTLKDAWIERIRKMDRLRSKEGNSSCRERDVWLMRAIRGVDHVKVPRNRGPGSSPSTGSSSEEGDTRVEGENGKQANATVEGFQSLTAAVIPGQIGQFEPFEGGNVLYENPIEESYFDSLVNPWTRAERIIFLKKFLQYGKNFRKIATFLEYKTTEDVVRYYFRNKLKLNLKLLAREYMGTRQQSWKASSAILACSGFPADSVTRRWILDNFKGVKKPPEQSNSTAVDSSVSVYQRRDTNTPQTLSNMIGRDFETQGKRILREFGLQSIIQQTPSFRNSIVCHSVGRDGLIVPYYLIEKMKMKRQLENLIAQRRSGTWTVEGKKGKVDVKKYHWTAKEKNTFFRLVKELGCDWEKIAEQIPTKSPLQLRAFYDEYMSQRGAEASEGDSTIPNSSPVGSDGEVSVYSKSLRKRKESQESATRKRFRRMDSDAVCKEDPNDASSVFYQQITSISQEWKTENYYVSADDDLQSSEKDISKDSGVANDVNTEQDTDRSDSVGRRTLHVHDLLSQ</sequence>
<proteinExistence type="predicted"/>
<evidence type="ECO:0000259" key="5">
    <source>
        <dbReference type="PROSITE" id="PS51294"/>
    </source>
</evidence>
<dbReference type="InterPro" id="IPR017884">
    <property type="entry name" value="SANT_dom"/>
</dbReference>
<evidence type="ECO:0000313" key="7">
    <source>
        <dbReference type="Proteomes" id="UP001300502"/>
    </source>
</evidence>
<feature type="domain" description="SANT" evidence="4">
    <location>
        <begin position="347"/>
        <end position="398"/>
    </location>
</feature>
<dbReference type="SUPFAM" id="SSF46689">
    <property type="entry name" value="Homeodomain-like"/>
    <property type="match status" value="2"/>
</dbReference>
<feature type="domain" description="HTH myb-type" evidence="5">
    <location>
        <begin position="554"/>
        <end position="608"/>
    </location>
</feature>
<dbReference type="InterPro" id="IPR009057">
    <property type="entry name" value="Homeodomain-like_sf"/>
</dbReference>
<dbReference type="Proteomes" id="UP001300502">
    <property type="component" value="Unassembled WGS sequence"/>
</dbReference>
<reference evidence="6 7" key="1">
    <citation type="submission" date="2022-07" db="EMBL/GenBank/DDBJ databases">
        <title>Genome-wide signatures of adaptation to extreme environments.</title>
        <authorList>
            <person name="Cho C.H."/>
            <person name="Yoon H.S."/>
        </authorList>
    </citation>
    <scope>NUCLEOTIDE SEQUENCE [LARGE SCALE GENOMIC DNA]</scope>
    <source>
        <strain evidence="6 7">108.79 E11</strain>
    </source>
</reference>
<keyword evidence="7" id="KW-1185">Reference proteome</keyword>
<protein>
    <submittedName>
        <fullName evidence="6">Uncharacterized protein</fullName>
    </submittedName>
</protein>
<feature type="compositionally biased region" description="Basic and acidic residues" evidence="2">
    <location>
        <begin position="60"/>
        <end position="69"/>
    </location>
</feature>
<dbReference type="PANTHER" id="PTHR47340:SF1">
    <property type="entry name" value="DUPLICATED HOMEODOMAIN-LIKE SUPERFAMILY PROTEIN"/>
    <property type="match status" value="1"/>
</dbReference>
<feature type="compositionally biased region" description="Low complexity" evidence="2">
    <location>
        <begin position="278"/>
        <end position="289"/>
    </location>
</feature>
<gene>
    <name evidence="6" type="ORF">GAYE_HPESCF16G0222</name>
</gene>
<dbReference type="PANTHER" id="PTHR47340">
    <property type="entry name" value="DUPLICATED HOMEODOMAIN-LIKE SUPERFAMILY PROTEIN"/>
    <property type="match status" value="1"/>
</dbReference>
<dbReference type="CDD" id="cd00167">
    <property type="entry name" value="SANT"/>
    <property type="match status" value="2"/>
</dbReference>
<feature type="compositionally biased region" description="Basic and acidic residues" evidence="2">
    <location>
        <begin position="718"/>
        <end position="738"/>
    </location>
</feature>
<evidence type="ECO:0000259" key="4">
    <source>
        <dbReference type="PROSITE" id="PS51293"/>
    </source>
</evidence>
<dbReference type="SMART" id="SM00717">
    <property type="entry name" value="SANT"/>
    <property type="match status" value="2"/>
</dbReference>
<name>A0AAV9I779_9RHOD</name>
<comment type="caution">
    <text evidence="6">The sequence shown here is derived from an EMBL/GenBank/DDBJ whole genome shotgun (WGS) entry which is preliminary data.</text>
</comment>
<dbReference type="PROSITE" id="PS51294">
    <property type="entry name" value="HTH_MYB"/>
    <property type="match status" value="1"/>
</dbReference>
<organism evidence="6 7">
    <name type="scientific">Galdieria yellowstonensis</name>
    <dbReference type="NCBI Taxonomy" id="3028027"/>
    <lineage>
        <taxon>Eukaryota</taxon>
        <taxon>Rhodophyta</taxon>
        <taxon>Bangiophyceae</taxon>
        <taxon>Galdieriales</taxon>
        <taxon>Galdieriaceae</taxon>
        <taxon>Galdieria</taxon>
    </lineage>
</organism>
<feature type="region of interest" description="Disordered" evidence="2">
    <location>
        <begin position="693"/>
        <end position="738"/>
    </location>
</feature>
<dbReference type="PROSITE" id="PS50090">
    <property type="entry name" value="MYB_LIKE"/>
    <property type="match status" value="1"/>
</dbReference>
<feature type="region of interest" description="Disordered" evidence="2">
    <location>
        <begin position="610"/>
        <end position="664"/>
    </location>
</feature>
<feature type="coiled-coil region" evidence="1">
    <location>
        <begin position="87"/>
        <end position="131"/>
    </location>
</feature>
<keyword evidence="1" id="KW-0175">Coiled coil</keyword>
<dbReference type="InterPro" id="IPR017930">
    <property type="entry name" value="Myb_dom"/>
</dbReference>
<feature type="compositionally biased region" description="Polar residues" evidence="2">
    <location>
        <begin position="50"/>
        <end position="59"/>
    </location>
</feature>
<feature type="compositionally biased region" description="Polar residues" evidence="2">
    <location>
        <begin position="614"/>
        <end position="624"/>
    </location>
</feature>
<feature type="domain" description="Myb-like" evidence="3">
    <location>
        <begin position="554"/>
        <end position="604"/>
    </location>
</feature>